<dbReference type="PROSITE" id="PS50847">
    <property type="entry name" value="GRAM_POS_ANCHORING"/>
    <property type="match status" value="1"/>
</dbReference>
<accession>A0ABW6GB04</accession>
<keyword evidence="2" id="KW-0964">Secreted</keyword>
<dbReference type="RefSeq" id="WP_258938073.1">
    <property type="nucleotide sequence ID" value="NZ_JANBBF010000014.1"/>
</dbReference>
<feature type="compositionally biased region" description="Low complexity" evidence="5">
    <location>
        <begin position="164"/>
        <end position="211"/>
    </location>
</feature>
<feature type="compositionally biased region" description="Low complexity" evidence="5">
    <location>
        <begin position="144"/>
        <end position="154"/>
    </location>
</feature>
<keyword evidence="10" id="KW-1185">Reference proteome</keyword>
<feature type="chain" id="PRO_5046362526" description="Gram-positive cocci surface proteins LPxTG domain-containing protein" evidence="7">
    <location>
        <begin position="31"/>
        <end position="259"/>
    </location>
</feature>
<keyword evidence="1" id="KW-0134">Cell wall</keyword>
<evidence type="ECO:0000256" key="4">
    <source>
        <dbReference type="ARBA" id="ARBA00023088"/>
    </source>
</evidence>
<feature type="domain" description="Gram-positive cocci surface proteins LPxTG" evidence="8">
    <location>
        <begin position="224"/>
        <end position="259"/>
    </location>
</feature>
<protein>
    <recommendedName>
        <fullName evidence="8">Gram-positive cocci surface proteins LPxTG domain-containing protein</fullName>
    </recommendedName>
</protein>
<gene>
    <name evidence="9" type="ORF">ACFWGY_23945</name>
</gene>
<evidence type="ECO:0000313" key="10">
    <source>
        <dbReference type="Proteomes" id="UP001598673"/>
    </source>
</evidence>
<feature type="region of interest" description="Disordered" evidence="5">
    <location>
        <begin position="144"/>
        <end position="228"/>
    </location>
</feature>
<evidence type="ECO:0000256" key="3">
    <source>
        <dbReference type="ARBA" id="ARBA00022729"/>
    </source>
</evidence>
<keyword evidence="4" id="KW-0572">Peptidoglycan-anchor</keyword>
<dbReference type="EMBL" id="JBHXCV010000020">
    <property type="protein sequence ID" value="MFD6796388.1"/>
    <property type="molecule type" value="Genomic_DNA"/>
</dbReference>
<keyword evidence="6" id="KW-0472">Membrane</keyword>
<comment type="caution">
    <text evidence="9">The sequence shown here is derived from an EMBL/GenBank/DDBJ whole genome shotgun (WGS) entry which is preliminary data.</text>
</comment>
<dbReference type="Proteomes" id="UP001598673">
    <property type="component" value="Unassembled WGS sequence"/>
</dbReference>
<feature type="transmembrane region" description="Helical" evidence="6">
    <location>
        <begin position="231"/>
        <end position="251"/>
    </location>
</feature>
<keyword evidence="6" id="KW-0812">Transmembrane</keyword>
<organism evidence="9 10">
    <name type="scientific">Prauserella salsuginis</name>
    <dbReference type="NCBI Taxonomy" id="387889"/>
    <lineage>
        <taxon>Bacteria</taxon>
        <taxon>Bacillati</taxon>
        <taxon>Actinomycetota</taxon>
        <taxon>Actinomycetes</taxon>
        <taxon>Pseudonocardiales</taxon>
        <taxon>Pseudonocardiaceae</taxon>
        <taxon>Prauserella</taxon>
        <taxon>Prauserella salsuginis group</taxon>
    </lineage>
</organism>
<proteinExistence type="predicted"/>
<evidence type="ECO:0000259" key="8">
    <source>
        <dbReference type="PROSITE" id="PS50847"/>
    </source>
</evidence>
<evidence type="ECO:0000256" key="2">
    <source>
        <dbReference type="ARBA" id="ARBA00022525"/>
    </source>
</evidence>
<evidence type="ECO:0000256" key="5">
    <source>
        <dbReference type="SAM" id="MobiDB-lite"/>
    </source>
</evidence>
<evidence type="ECO:0000256" key="1">
    <source>
        <dbReference type="ARBA" id="ARBA00022512"/>
    </source>
</evidence>
<evidence type="ECO:0000313" key="9">
    <source>
        <dbReference type="EMBL" id="MFD6796388.1"/>
    </source>
</evidence>
<evidence type="ECO:0000256" key="7">
    <source>
        <dbReference type="SAM" id="SignalP"/>
    </source>
</evidence>
<feature type="signal peptide" evidence="7">
    <location>
        <begin position="1"/>
        <end position="30"/>
    </location>
</feature>
<dbReference type="InterPro" id="IPR019931">
    <property type="entry name" value="LPXTG_anchor"/>
</dbReference>
<keyword evidence="6" id="KW-1133">Transmembrane helix</keyword>
<sequence>MSVGPRFRLRALVTSAMALGVLAGSMPLAAAHDKPEEDPRAVAVDGNVDEGMKRACEQAGFDGVPIDKADVGFTGGPAETFLTITEVPAGVEVTGILVKGGPAYNLYEPGERGLPQDPAWEKLRSPLNNGGKIAAISHWFLCGTGAPTETTTPPESTPPPDTTTPPESTTPSESTTPPETTTTGTDTTSPEPDSSGPSSTTSNAGAATTTSQPAVAPAGDTDDLASTGFGAGWLLGLGALLLAGGGALVTLTRKRRTTS</sequence>
<name>A0ABW6GB04_9PSEU</name>
<keyword evidence="3 7" id="KW-0732">Signal</keyword>
<evidence type="ECO:0000256" key="6">
    <source>
        <dbReference type="SAM" id="Phobius"/>
    </source>
</evidence>
<reference evidence="9 10" key="1">
    <citation type="submission" date="2024-09" db="EMBL/GenBank/DDBJ databases">
        <title>The Natural Products Discovery Center: Release of the First 8490 Sequenced Strains for Exploring Actinobacteria Biosynthetic Diversity.</title>
        <authorList>
            <person name="Kalkreuter E."/>
            <person name="Kautsar S.A."/>
            <person name="Yang D."/>
            <person name="Bader C.D."/>
            <person name="Teijaro C.N."/>
            <person name="Fluegel L."/>
            <person name="Davis C.M."/>
            <person name="Simpson J.R."/>
            <person name="Lauterbach L."/>
            <person name="Steele A.D."/>
            <person name="Gui C."/>
            <person name="Meng S."/>
            <person name="Li G."/>
            <person name="Viehrig K."/>
            <person name="Ye F."/>
            <person name="Su P."/>
            <person name="Kiefer A.F."/>
            <person name="Nichols A."/>
            <person name="Cepeda A.J."/>
            <person name="Yan W."/>
            <person name="Fan B."/>
            <person name="Jiang Y."/>
            <person name="Adhikari A."/>
            <person name="Zheng C.-J."/>
            <person name="Schuster L."/>
            <person name="Cowan T.M."/>
            <person name="Smanski M.J."/>
            <person name="Chevrette M.G."/>
            <person name="De Carvalho L.P.S."/>
            <person name="Shen B."/>
        </authorList>
    </citation>
    <scope>NUCLEOTIDE SEQUENCE [LARGE SCALE GENOMIC DNA]</scope>
    <source>
        <strain evidence="9 10">NPDC060353</strain>
    </source>
</reference>